<sequence>MLELPLPILTFILALVACVMIWRINLQNHLARFFFTAAFGFLTAGTLAVGLRFGYRIDFLAYVQPIIPLFVGPCIYLGFRALGCGPKHMRQVGVAHLGIPFILGIVPLFIANIRTTYDLMIGLSYLTYCALLIGLWRRGPDSLQLAPLALLENLRRCMLFAAALLFMSFVFDTSIAVSFALGKSKEAINLISVGSFVSALSMIAAIVFFTRTSAPHAAPAPNVDSVHSELEQRASALLQDSHLYLDTNLTLDRLAKRLHVPTRQISEAINQTKGINVSQYVNGFRLRHAAQLLVNTRHSATHIMEQSGFLTRSNFYREFERVYGQSPLEYRKSQQGL</sequence>
<evidence type="ECO:0000313" key="6">
    <source>
        <dbReference type="EMBL" id="GLQ33748.1"/>
    </source>
</evidence>
<evidence type="ECO:0000256" key="2">
    <source>
        <dbReference type="ARBA" id="ARBA00023125"/>
    </source>
</evidence>
<feature type="transmembrane region" description="Helical" evidence="4">
    <location>
        <begin position="157"/>
        <end position="181"/>
    </location>
</feature>
<feature type="transmembrane region" description="Helical" evidence="4">
    <location>
        <begin position="6"/>
        <end position="26"/>
    </location>
</feature>
<keyword evidence="7" id="KW-1185">Reference proteome</keyword>
<dbReference type="Gene3D" id="1.10.10.60">
    <property type="entry name" value="Homeodomain-like"/>
    <property type="match status" value="1"/>
</dbReference>
<name>A0ABQ5VRM7_9RHOB</name>
<feature type="transmembrane region" description="Helical" evidence="4">
    <location>
        <begin position="33"/>
        <end position="53"/>
    </location>
</feature>
<dbReference type="EMBL" id="BSNN01000001">
    <property type="protein sequence ID" value="GLQ33748.1"/>
    <property type="molecule type" value="Genomic_DNA"/>
</dbReference>
<feature type="transmembrane region" description="Helical" evidence="4">
    <location>
        <begin position="59"/>
        <end position="82"/>
    </location>
</feature>
<proteinExistence type="predicted"/>
<keyword evidence="1" id="KW-0805">Transcription regulation</keyword>
<evidence type="ECO:0000256" key="3">
    <source>
        <dbReference type="ARBA" id="ARBA00023163"/>
    </source>
</evidence>
<dbReference type="PANTHER" id="PTHR43280:SF29">
    <property type="entry name" value="ARAC-FAMILY TRANSCRIPTIONAL REGULATOR"/>
    <property type="match status" value="1"/>
</dbReference>
<dbReference type="InterPro" id="IPR009057">
    <property type="entry name" value="Homeodomain-like_sf"/>
</dbReference>
<keyword evidence="4" id="KW-0812">Transmembrane</keyword>
<dbReference type="Pfam" id="PF12833">
    <property type="entry name" value="HTH_18"/>
    <property type="match status" value="1"/>
</dbReference>
<dbReference type="SMART" id="SM00342">
    <property type="entry name" value="HTH_ARAC"/>
    <property type="match status" value="1"/>
</dbReference>
<organism evidence="6 7">
    <name type="scientific">Amylibacter marinus</name>
    <dbReference type="NCBI Taxonomy" id="1475483"/>
    <lineage>
        <taxon>Bacteria</taxon>
        <taxon>Pseudomonadati</taxon>
        <taxon>Pseudomonadota</taxon>
        <taxon>Alphaproteobacteria</taxon>
        <taxon>Rhodobacterales</taxon>
        <taxon>Paracoccaceae</taxon>
        <taxon>Amylibacter</taxon>
    </lineage>
</organism>
<dbReference type="PROSITE" id="PS01124">
    <property type="entry name" value="HTH_ARAC_FAMILY_2"/>
    <property type="match status" value="1"/>
</dbReference>
<reference evidence="7" key="1">
    <citation type="journal article" date="2019" name="Int. J. Syst. Evol. Microbiol.">
        <title>The Global Catalogue of Microorganisms (GCM) 10K type strain sequencing project: providing services to taxonomists for standard genome sequencing and annotation.</title>
        <authorList>
            <consortium name="The Broad Institute Genomics Platform"/>
            <consortium name="The Broad Institute Genome Sequencing Center for Infectious Disease"/>
            <person name="Wu L."/>
            <person name="Ma J."/>
        </authorList>
    </citation>
    <scope>NUCLEOTIDE SEQUENCE [LARGE SCALE GENOMIC DNA]</scope>
    <source>
        <strain evidence="7">NBRC 110140</strain>
    </source>
</reference>
<dbReference type="Proteomes" id="UP001156694">
    <property type="component" value="Unassembled WGS sequence"/>
</dbReference>
<accession>A0ABQ5VRM7</accession>
<evidence type="ECO:0000256" key="1">
    <source>
        <dbReference type="ARBA" id="ARBA00023015"/>
    </source>
</evidence>
<evidence type="ECO:0000256" key="4">
    <source>
        <dbReference type="SAM" id="Phobius"/>
    </source>
</evidence>
<evidence type="ECO:0000259" key="5">
    <source>
        <dbReference type="PROSITE" id="PS01124"/>
    </source>
</evidence>
<feature type="transmembrane region" description="Helical" evidence="4">
    <location>
        <begin position="119"/>
        <end position="136"/>
    </location>
</feature>
<evidence type="ECO:0000313" key="7">
    <source>
        <dbReference type="Proteomes" id="UP001156694"/>
    </source>
</evidence>
<keyword evidence="2" id="KW-0238">DNA-binding</keyword>
<protein>
    <submittedName>
        <fullName evidence="6">AraC family transcriptional regulator</fullName>
    </submittedName>
</protein>
<keyword evidence="4" id="KW-0472">Membrane</keyword>
<dbReference type="PANTHER" id="PTHR43280">
    <property type="entry name" value="ARAC-FAMILY TRANSCRIPTIONAL REGULATOR"/>
    <property type="match status" value="1"/>
</dbReference>
<dbReference type="InterPro" id="IPR018060">
    <property type="entry name" value="HTH_AraC"/>
</dbReference>
<feature type="transmembrane region" description="Helical" evidence="4">
    <location>
        <begin position="94"/>
        <end position="113"/>
    </location>
</feature>
<dbReference type="SUPFAM" id="SSF46689">
    <property type="entry name" value="Homeodomain-like"/>
    <property type="match status" value="1"/>
</dbReference>
<keyword evidence="4" id="KW-1133">Transmembrane helix</keyword>
<gene>
    <name evidence="6" type="ORF">GCM10007939_00310</name>
</gene>
<keyword evidence="3" id="KW-0804">Transcription</keyword>
<comment type="caution">
    <text evidence="6">The sequence shown here is derived from an EMBL/GenBank/DDBJ whole genome shotgun (WGS) entry which is preliminary data.</text>
</comment>
<feature type="transmembrane region" description="Helical" evidence="4">
    <location>
        <begin position="187"/>
        <end position="209"/>
    </location>
</feature>
<feature type="domain" description="HTH araC/xylS-type" evidence="5">
    <location>
        <begin position="232"/>
        <end position="333"/>
    </location>
</feature>
<dbReference type="RefSeq" id="WP_284374939.1">
    <property type="nucleotide sequence ID" value="NZ_BSNN01000001.1"/>
</dbReference>